<keyword evidence="3" id="KW-1133">Transmembrane helix</keyword>
<feature type="domain" description="G-protein coupled receptors family 1 profile" evidence="5">
    <location>
        <begin position="27"/>
        <end position="282"/>
    </location>
</feature>
<dbReference type="PRINTS" id="PR00237">
    <property type="entry name" value="GPCRRHODOPSN"/>
</dbReference>
<dbReference type="InterPro" id="IPR017452">
    <property type="entry name" value="GPCR_Rhodpsn_7TM"/>
</dbReference>
<keyword evidence="7" id="KW-1185">Reference proteome</keyword>
<dbReference type="EMBL" id="KQ964419">
    <property type="protein sequence ID" value="KXN74969.1"/>
    <property type="molecule type" value="Genomic_DNA"/>
</dbReference>
<evidence type="ECO:0000256" key="3">
    <source>
        <dbReference type="ARBA" id="ARBA00022989"/>
    </source>
</evidence>
<dbReference type="Gene3D" id="1.20.1070.10">
    <property type="entry name" value="Rhodopsin 7-helix transmembrane proteins"/>
    <property type="match status" value="1"/>
</dbReference>
<reference evidence="6 7" key="1">
    <citation type="journal article" date="2015" name="Genome Biol. Evol.">
        <title>Phylogenomic analyses indicate that early fungi evolved digesting cell walls of algal ancestors of land plants.</title>
        <authorList>
            <person name="Chang Y."/>
            <person name="Wang S."/>
            <person name="Sekimoto S."/>
            <person name="Aerts A.L."/>
            <person name="Choi C."/>
            <person name="Clum A."/>
            <person name="LaButti K.M."/>
            <person name="Lindquist E.A."/>
            <person name="Yee Ngan C."/>
            <person name="Ohm R.A."/>
            <person name="Salamov A.A."/>
            <person name="Grigoriev I.V."/>
            <person name="Spatafora J.W."/>
            <person name="Berbee M.L."/>
        </authorList>
    </citation>
    <scope>NUCLEOTIDE SEQUENCE [LARGE SCALE GENOMIC DNA]</scope>
    <source>
        <strain evidence="6 7">NRRL 28638</strain>
    </source>
</reference>
<dbReference type="AlphaFoldDB" id="A0A137PJ01"/>
<organism evidence="6 7">
    <name type="scientific">Conidiobolus coronatus (strain ATCC 28846 / CBS 209.66 / NRRL 28638)</name>
    <name type="common">Delacroixia coronata</name>
    <dbReference type="NCBI Taxonomy" id="796925"/>
    <lineage>
        <taxon>Eukaryota</taxon>
        <taxon>Fungi</taxon>
        <taxon>Fungi incertae sedis</taxon>
        <taxon>Zoopagomycota</taxon>
        <taxon>Entomophthoromycotina</taxon>
        <taxon>Entomophthoromycetes</taxon>
        <taxon>Entomophthorales</taxon>
        <taxon>Ancylistaceae</taxon>
        <taxon>Conidiobolus</taxon>
    </lineage>
</organism>
<sequence>MGLNNLDDINVIFSSILLILSIFILSFTGLIIYIILAKISSKSTEIKVLLVLCLVEIELSLSKAVTCILKLTYGKEANNTGTYLCYYIGFEHQLIARVELMVVAYLSLMRYFIVCHNITKSTKFWLISLAVGCLPSLMIFIYGATLHQDKSSPSYLACTAFSAPTQINFIINCILPFLFIIPSWIITFCYFCIGLKINKQLNRMKIEAIADRDYNLLKVISLQKIKIVVQLTLVIVLYNINFSPSYITLILKFTIGYNRTPIAEAIVFLVVYCTFSLNPVLTITFQPELNHELSLILFKLNLRIKKLYLTIFE</sequence>
<accession>A0A137PJ01</accession>
<dbReference type="GO" id="GO:0016020">
    <property type="term" value="C:membrane"/>
    <property type="evidence" value="ECO:0007669"/>
    <property type="project" value="UniProtKB-SubCell"/>
</dbReference>
<evidence type="ECO:0000256" key="4">
    <source>
        <dbReference type="ARBA" id="ARBA00023136"/>
    </source>
</evidence>
<evidence type="ECO:0000256" key="2">
    <source>
        <dbReference type="ARBA" id="ARBA00022692"/>
    </source>
</evidence>
<evidence type="ECO:0000313" key="7">
    <source>
        <dbReference type="Proteomes" id="UP000070444"/>
    </source>
</evidence>
<protein>
    <submittedName>
        <fullName evidence="6">Family A G protein-coupled receptor-like protein</fullName>
    </submittedName>
</protein>
<evidence type="ECO:0000256" key="1">
    <source>
        <dbReference type="ARBA" id="ARBA00004370"/>
    </source>
</evidence>
<dbReference type="InterPro" id="IPR000276">
    <property type="entry name" value="GPCR_Rhodpsn"/>
</dbReference>
<evidence type="ECO:0000313" key="6">
    <source>
        <dbReference type="EMBL" id="KXN74969.1"/>
    </source>
</evidence>
<gene>
    <name evidence="6" type="ORF">CONCODRAFT_2048</name>
</gene>
<keyword evidence="4" id="KW-0472">Membrane</keyword>
<comment type="subcellular location">
    <subcellularLocation>
        <location evidence="1">Membrane</location>
    </subcellularLocation>
</comment>
<name>A0A137PJ01_CONC2</name>
<dbReference type="SUPFAM" id="SSF81321">
    <property type="entry name" value="Family A G protein-coupled receptor-like"/>
    <property type="match status" value="1"/>
</dbReference>
<keyword evidence="6" id="KW-0675">Receptor</keyword>
<evidence type="ECO:0000259" key="5">
    <source>
        <dbReference type="PROSITE" id="PS50262"/>
    </source>
</evidence>
<keyword evidence="2" id="KW-0812">Transmembrane</keyword>
<dbReference type="GO" id="GO:0004930">
    <property type="term" value="F:G protein-coupled receptor activity"/>
    <property type="evidence" value="ECO:0007669"/>
    <property type="project" value="InterPro"/>
</dbReference>
<proteinExistence type="predicted"/>
<dbReference type="Proteomes" id="UP000070444">
    <property type="component" value="Unassembled WGS sequence"/>
</dbReference>
<dbReference type="PROSITE" id="PS50262">
    <property type="entry name" value="G_PROTEIN_RECEP_F1_2"/>
    <property type="match status" value="1"/>
</dbReference>
<dbReference type="CDD" id="cd00637">
    <property type="entry name" value="7tm_classA_rhodopsin-like"/>
    <property type="match status" value="1"/>
</dbReference>